<sequence length="272" mass="29421">MTMSYKLHHSGTNQGSSLTLTDYTMTLSYKLHHSVISQGSSLTLADYTMTLSYKLHHSGTNQGSSLTLTDYTMTLSYKLHHSGTKQGSSLTLTDYTMALSYKLHHSGTNQDSSVTLTEYNMTLSYKLHHSGTKQGNSLTLTDYTMTLSYKLHHSGTKQEKLEAFANEQFVSSVKWDRDILSDGKVGDVVYWSVNDGCHDLERAGGLVDDGVESVDGVGDVLDAVGLHQAVAALDDVSVPGLVLALGVAGQGVVHPVREAVVGGGVGDWRYNL</sequence>
<dbReference type="AlphaFoldDB" id="A0A7R9K599"/>
<gene>
    <name evidence="1" type="ORF">TGEB3V08_LOCUS8990</name>
</gene>
<evidence type="ECO:0000313" key="1">
    <source>
        <dbReference type="EMBL" id="CAD7604050.1"/>
    </source>
</evidence>
<organism evidence="1">
    <name type="scientific">Timema genevievae</name>
    <name type="common">Walking stick</name>
    <dbReference type="NCBI Taxonomy" id="629358"/>
    <lineage>
        <taxon>Eukaryota</taxon>
        <taxon>Metazoa</taxon>
        <taxon>Ecdysozoa</taxon>
        <taxon>Arthropoda</taxon>
        <taxon>Hexapoda</taxon>
        <taxon>Insecta</taxon>
        <taxon>Pterygota</taxon>
        <taxon>Neoptera</taxon>
        <taxon>Polyneoptera</taxon>
        <taxon>Phasmatodea</taxon>
        <taxon>Timematodea</taxon>
        <taxon>Timematoidea</taxon>
        <taxon>Timematidae</taxon>
        <taxon>Timema</taxon>
    </lineage>
</organism>
<name>A0A7R9K599_TIMGE</name>
<accession>A0A7R9K599</accession>
<reference evidence="1" key="1">
    <citation type="submission" date="2020-11" db="EMBL/GenBank/DDBJ databases">
        <authorList>
            <person name="Tran Van P."/>
        </authorList>
    </citation>
    <scope>NUCLEOTIDE SEQUENCE</scope>
</reference>
<dbReference type="EMBL" id="OE843824">
    <property type="protein sequence ID" value="CAD7604050.1"/>
    <property type="molecule type" value="Genomic_DNA"/>
</dbReference>
<proteinExistence type="predicted"/>
<protein>
    <submittedName>
        <fullName evidence="1">Uncharacterized protein</fullName>
    </submittedName>
</protein>